<accession>A0A164IUZ0</accession>
<comment type="caution">
    <text evidence="1">The sequence shown here is derived from an EMBL/GenBank/DDBJ whole genome shotgun (WGS) entry which is preliminary data.</text>
</comment>
<proteinExistence type="predicted"/>
<organism evidence="1 2">
    <name type="scientific">Daphnia magna</name>
    <dbReference type="NCBI Taxonomy" id="35525"/>
    <lineage>
        <taxon>Eukaryota</taxon>
        <taxon>Metazoa</taxon>
        <taxon>Ecdysozoa</taxon>
        <taxon>Arthropoda</taxon>
        <taxon>Crustacea</taxon>
        <taxon>Branchiopoda</taxon>
        <taxon>Diplostraca</taxon>
        <taxon>Cladocera</taxon>
        <taxon>Anomopoda</taxon>
        <taxon>Daphniidae</taxon>
        <taxon>Daphnia</taxon>
    </lineage>
</organism>
<reference evidence="1 2" key="1">
    <citation type="submission" date="2016-03" db="EMBL/GenBank/DDBJ databases">
        <title>EvidentialGene: Evidence-directed Construction of Genes on Genomes.</title>
        <authorList>
            <person name="Gilbert D.G."/>
            <person name="Choi J.-H."/>
            <person name="Mockaitis K."/>
            <person name="Colbourne J."/>
            <person name="Pfrender M."/>
        </authorList>
    </citation>
    <scope>NUCLEOTIDE SEQUENCE [LARGE SCALE GENOMIC DNA]</scope>
    <source>
        <strain evidence="1 2">Xinb3</strain>
        <tissue evidence="1">Complete organism</tissue>
    </source>
</reference>
<dbReference type="AlphaFoldDB" id="A0A164IUZ0"/>
<keyword evidence="2" id="KW-1185">Reference proteome</keyword>
<name>A0A164IUZ0_9CRUS</name>
<evidence type="ECO:0000313" key="2">
    <source>
        <dbReference type="Proteomes" id="UP000076858"/>
    </source>
</evidence>
<dbReference type="EMBL" id="LRGB01006404">
    <property type="protein sequence ID" value="KZS01652.1"/>
    <property type="molecule type" value="Genomic_DNA"/>
</dbReference>
<dbReference type="Proteomes" id="UP000076858">
    <property type="component" value="Unassembled WGS sequence"/>
</dbReference>
<evidence type="ECO:0000313" key="1">
    <source>
        <dbReference type="EMBL" id="KZS01652.1"/>
    </source>
</evidence>
<gene>
    <name evidence="1" type="ORF">APZ42_001624</name>
</gene>
<sequence>MSEKMKKKKKKGLTIEEASSVAQCNLGVQPICNDLLYSHSLICIIQQFESDVELTKLPQLTGRWL</sequence>
<protein>
    <submittedName>
        <fullName evidence="1">Uncharacterized protein</fullName>
    </submittedName>
</protein>